<reference evidence="3" key="1">
    <citation type="submission" date="2018-07" db="EMBL/GenBank/DDBJ databases">
        <authorList>
            <person name="Blom J."/>
        </authorList>
    </citation>
    <scope>NUCLEOTIDE SEQUENCE [LARGE SCALE GENOMIC DNA]</scope>
    <source>
        <strain evidence="3">CCOS 864</strain>
    </source>
</reference>
<protein>
    <submittedName>
        <fullName evidence="2">Uncharacterized protein</fullName>
    </submittedName>
</protein>
<evidence type="ECO:0000313" key="3">
    <source>
        <dbReference type="Proteomes" id="UP000255177"/>
    </source>
</evidence>
<proteinExistence type="predicted"/>
<evidence type="ECO:0000256" key="1">
    <source>
        <dbReference type="SAM" id="Coils"/>
    </source>
</evidence>
<name>A0A380SYU4_9PSED</name>
<gene>
    <name evidence="2" type="ORF">CCOS864_02619</name>
</gene>
<feature type="coiled-coil region" evidence="1">
    <location>
        <begin position="16"/>
        <end position="85"/>
    </location>
</feature>
<dbReference type="EMBL" id="UIDD01000007">
    <property type="protein sequence ID" value="SUQ63169.1"/>
    <property type="molecule type" value="Genomic_DNA"/>
</dbReference>
<organism evidence="2 3">
    <name type="scientific">Pseudomonas wadenswilerensis</name>
    <dbReference type="NCBI Taxonomy" id="1785161"/>
    <lineage>
        <taxon>Bacteria</taxon>
        <taxon>Pseudomonadati</taxon>
        <taxon>Pseudomonadota</taxon>
        <taxon>Gammaproteobacteria</taxon>
        <taxon>Pseudomonadales</taxon>
        <taxon>Pseudomonadaceae</taxon>
        <taxon>Pseudomonas</taxon>
    </lineage>
</organism>
<keyword evidence="1" id="KW-0175">Coiled coil</keyword>
<dbReference type="Proteomes" id="UP000255177">
    <property type="component" value="Unassembled WGS sequence"/>
</dbReference>
<dbReference type="AlphaFoldDB" id="A0A380SYU4"/>
<sequence length="105" mass="12014">MIIEDDSFALGMPTPVQMLRQHARLVEAECEQLRHELDRARENIEKLVAIHQAQAVEITRLNARIERMTWELSDALVENTELKNRQIGGIPRTYGGMPPAPDGRR</sequence>
<evidence type="ECO:0000313" key="2">
    <source>
        <dbReference type="EMBL" id="SUQ63169.1"/>
    </source>
</evidence>
<keyword evidence="3" id="KW-1185">Reference proteome</keyword>
<accession>A0A380SYU4</accession>
<dbReference type="RefSeq" id="WP_148708539.1">
    <property type="nucleotide sequence ID" value="NZ_CBCSFG010000011.1"/>
</dbReference>